<keyword evidence="2" id="KW-1185">Reference proteome</keyword>
<dbReference type="RefSeq" id="WP_320423546.1">
    <property type="nucleotide sequence ID" value="NZ_JAXCLA010000004.1"/>
</dbReference>
<name>A0ABU5DH83_9BURK</name>
<dbReference type="Pfam" id="PF20159">
    <property type="entry name" value="YidB"/>
    <property type="match status" value="1"/>
</dbReference>
<accession>A0ABU5DH83</accession>
<organism evidence="1 2">
    <name type="scientific">Roseateles agri</name>
    <dbReference type="NCBI Taxonomy" id="3098619"/>
    <lineage>
        <taxon>Bacteria</taxon>
        <taxon>Pseudomonadati</taxon>
        <taxon>Pseudomonadota</taxon>
        <taxon>Betaproteobacteria</taxon>
        <taxon>Burkholderiales</taxon>
        <taxon>Sphaerotilaceae</taxon>
        <taxon>Roseateles</taxon>
    </lineage>
</organism>
<proteinExistence type="predicted"/>
<protein>
    <submittedName>
        <fullName evidence="1">YidB family protein</fullName>
    </submittedName>
</protein>
<evidence type="ECO:0000313" key="1">
    <source>
        <dbReference type="EMBL" id="MDY0745646.1"/>
    </source>
</evidence>
<dbReference type="EMBL" id="JAXCLA010000004">
    <property type="protein sequence ID" value="MDY0745646.1"/>
    <property type="molecule type" value="Genomic_DNA"/>
</dbReference>
<reference evidence="1 2" key="1">
    <citation type="submission" date="2023-11" db="EMBL/GenBank/DDBJ databases">
        <title>Paucibacter sp. nov., isolated from fresh soil in Korea.</title>
        <authorList>
            <person name="Le N.T.T."/>
        </authorList>
    </citation>
    <scope>NUCLEOTIDE SEQUENCE [LARGE SCALE GENOMIC DNA]</scope>
    <source>
        <strain evidence="1 2">R3-3</strain>
    </source>
</reference>
<evidence type="ECO:0000313" key="2">
    <source>
        <dbReference type="Proteomes" id="UP001285263"/>
    </source>
</evidence>
<sequence>MGLLDQLANEALSALANPGSGQSGAGRDPAAAAAHPGMMDVLTGLLGGQGGQGGGLGGLVAMAQQAGLGNVVASWIGTGQNLPISADQLQSLLGSDQVAAIAQKLSLSPDVATQMLSQVLPHAVDHLTPDGQVPHNDLVEQGLAIFRSLSAGR</sequence>
<dbReference type="InterPro" id="IPR045372">
    <property type="entry name" value="YidB"/>
</dbReference>
<gene>
    <name evidence="1" type="ORF">SNE35_14085</name>
</gene>
<dbReference type="SUPFAM" id="SSF140804">
    <property type="entry name" value="YidB-like"/>
    <property type="match status" value="1"/>
</dbReference>
<dbReference type="InterPro" id="IPR027405">
    <property type="entry name" value="YidB-like"/>
</dbReference>
<comment type="caution">
    <text evidence="1">The sequence shown here is derived from an EMBL/GenBank/DDBJ whole genome shotgun (WGS) entry which is preliminary data.</text>
</comment>
<dbReference type="Proteomes" id="UP001285263">
    <property type="component" value="Unassembled WGS sequence"/>
</dbReference>
<dbReference type="Gene3D" id="1.10.10.690">
    <property type="entry name" value="YidB-like"/>
    <property type="match status" value="1"/>
</dbReference>